<dbReference type="InterPro" id="IPR039261">
    <property type="entry name" value="FNR_nucleotide-bd"/>
</dbReference>
<organism evidence="12 13">
    <name type="scientific">Streptomyces apricus</name>
    <dbReference type="NCBI Taxonomy" id="1828112"/>
    <lineage>
        <taxon>Bacteria</taxon>
        <taxon>Bacillati</taxon>
        <taxon>Actinomycetota</taxon>
        <taxon>Actinomycetes</taxon>
        <taxon>Kitasatosporales</taxon>
        <taxon>Streptomycetaceae</taxon>
        <taxon>Streptomyces</taxon>
    </lineage>
</organism>
<evidence type="ECO:0000313" key="12">
    <source>
        <dbReference type="EMBL" id="KAA0921553.1"/>
    </source>
</evidence>
<dbReference type="Pfam" id="PF01243">
    <property type="entry name" value="PNPOx_N"/>
    <property type="match status" value="1"/>
</dbReference>
<reference evidence="12 13" key="1">
    <citation type="submission" date="2019-05" db="EMBL/GenBank/DDBJ databases">
        <authorList>
            <person name="Hariharan J."/>
            <person name="Choudoir M.J."/>
            <person name="Diebold P."/>
            <person name="Panke-Buisse K."/>
            <person name="Buckley D.H."/>
        </authorList>
    </citation>
    <scope>NUCLEOTIDE SEQUENCE [LARGE SCALE GENOMIC DNA]</scope>
    <source>
        <strain evidence="12 13">SUN51</strain>
    </source>
</reference>
<dbReference type="InterPro" id="IPR017938">
    <property type="entry name" value="Riboflavin_synthase-like_b-brl"/>
</dbReference>
<dbReference type="PANTHER" id="PTHR47354">
    <property type="entry name" value="NADH OXIDOREDUCTASE HCR"/>
    <property type="match status" value="1"/>
</dbReference>
<dbReference type="SUPFAM" id="SSF63380">
    <property type="entry name" value="Riboflavin synthase domain-like"/>
    <property type="match status" value="1"/>
</dbReference>
<protein>
    <submittedName>
        <fullName evidence="12">2Fe-2S iron-sulfur cluster binding domain-containing protein</fullName>
    </submittedName>
</protein>
<dbReference type="CDD" id="cd06214">
    <property type="entry name" value="PA_degradation_oxidoreductase_like"/>
    <property type="match status" value="1"/>
</dbReference>
<dbReference type="Pfam" id="PF00175">
    <property type="entry name" value="NAD_binding_1"/>
    <property type="match status" value="1"/>
</dbReference>
<evidence type="ECO:0000256" key="2">
    <source>
        <dbReference type="ARBA" id="ARBA00022630"/>
    </source>
</evidence>
<dbReference type="SUPFAM" id="SSF50475">
    <property type="entry name" value="FMN-binding split barrel"/>
    <property type="match status" value="1"/>
</dbReference>
<accession>A0A5A9ZVZ1</accession>
<dbReference type="InterPro" id="IPR001041">
    <property type="entry name" value="2Fe-2S_ferredoxin-type"/>
</dbReference>
<evidence type="ECO:0000256" key="9">
    <source>
        <dbReference type="SAM" id="MobiDB-lite"/>
    </source>
</evidence>
<keyword evidence="8" id="KW-0411">Iron-sulfur</keyword>
<dbReference type="InterPro" id="IPR017927">
    <property type="entry name" value="FAD-bd_FR_type"/>
</dbReference>
<evidence type="ECO:0000256" key="7">
    <source>
        <dbReference type="ARBA" id="ARBA00023004"/>
    </source>
</evidence>
<comment type="cofactor">
    <cofactor evidence="1">
        <name>FAD</name>
        <dbReference type="ChEBI" id="CHEBI:57692"/>
    </cofactor>
</comment>
<sequence length="778" mass="81524">MQQRVHEAGTPRRLTTADQVEDIIGRPASVVLLKQISALDDGCRTVLAHCPVAAFGHRDADGTSRTTFIGGAPGFVRVHSPTRISFTLPEGDDPHGPVSFFFLLPGVGEILRVNGSVAGRRGTTLTVGVEEAYVHCAQAVLRSGLWRPPAQAGPASAGLASTEPVQAGPVPEDGPLGLPGVADFLAASPFLALSTWDPSGGSDTSPRGDRRTVARILDGRTLVVPDRKGNKRADTLHNLLRDDRLSFAALVPGRDTVLQVRGRGTITDDPALLEPMALRGMPPQLALLIDVEHAELTGSEALTRARLWAPGADLGRGSVPDMMAMAGEHLAAGSAASGGGPPAFLLRAVGAIPGMTRLLRLAVDRAYRSGLRKEGYEDLGPGEGEKSGGSGKSGGGRRPGGSGRRRGLLRRRPSVDGIGVGTGRAGSALREVRVVEVRRETPSAVTLVLEDSGADPRPFDFHPGQFFTLVADVDGRPVRRAYSASSVPGSSRLEVTVKRVEGGRFSTHAHRGLRAGNRLAVRGPSGSFHTGPRPPDEMVLVAAGSGVTPLMSMIRTCLAASPAKGGGRIALLCSNRTEDEILFAGELARLVRDHPGRLSVTHVLTGRDGRLDADGVRRWVTALSPSRDAHYYLCGPEPLMDAVRGVLPGLGIPEELVHHERYTSAADTGTVAGTGTVGDIGTAVAVPWEMTVEDAGRPVGKVVVEPGRTLLDAGLAAGLPMPHSCTVGTCGDCMVRLRGGEVTQNEPNCLTPQQRADGYVLTCVGCPLSEVTLDIEDP</sequence>
<dbReference type="Gene3D" id="2.30.110.10">
    <property type="entry name" value="Electron Transport, Fmn-binding Protein, Chain A"/>
    <property type="match status" value="1"/>
</dbReference>
<dbReference type="InterPro" id="IPR050415">
    <property type="entry name" value="MRET"/>
</dbReference>
<evidence type="ECO:0000313" key="13">
    <source>
        <dbReference type="Proteomes" id="UP000324965"/>
    </source>
</evidence>
<evidence type="ECO:0000256" key="8">
    <source>
        <dbReference type="ARBA" id="ARBA00023014"/>
    </source>
</evidence>
<dbReference type="GO" id="GO:0051537">
    <property type="term" value="F:2 iron, 2 sulfur cluster binding"/>
    <property type="evidence" value="ECO:0007669"/>
    <property type="project" value="UniProtKB-KW"/>
</dbReference>
<feature type="region of interest" description="Disordered" evidence="9">
    <location>
        <begin position="374"/>
        <end position="422"/>
    </location>
</feature>
<dbReference type="Gene3D" id="3.40.50.80">
    <property type="entry name" value="Nucleotide-binding domain of ferredoxin-NADP reductase (FNR) module"/>
    <property type="match status" value="1"/>
</dbReference>
<evidence type="ECO:0000256" key="4">
    <source>
        <dbReference type="ARBA" id="ARBA00022723"/>
    </source>
</evidence>
<feature type="domain" description="FAD-binding FR-type" evidence="11">
    <location>
        <begin position="427"/>
        <end position="531"/>
    </location>
</feature>
<keyword evidence="2" id="KW-0285">Flavoprotein</keyword>
<evidence type="ECO:0000256" key="6">
    <source>
        <dbReference type="ARBA" id="ARBA00023002"/>
    </source>
</evidence>
<dbReference type="InterPro" id="IPR012349">
    <property type="entry name" value="Split_barrel_FMN-bd"/>
</dbReference>
<dbReference type="Proteomes" id="UP000324965">
    <property type="component" value="Unassembled WGS sequence"/>
</dbReference>
<dbReference type="InterPro" id="IPR001433">
    <property type="entry name" value="OxRdtase_FAD/NAD-bd"/>
</dbReference>
<dbReference type="InterPro" id="IPR008333">
    <property type="entry name" value="Cbr1-like_FAD-bd_dom"/>
</dbReference>
<feature type="compositionally biased region" description="Basic residues" evidence="9">
    <location>
        <begin position="403"/>
        <end position="412"/>
    </location>
</feature>
<gene>
    <name evidence="12" type="ORF">FGF04_36335</name>
</gene>
<dbReference type="PROSITE" id="PS51384">
    <property type="entry name" value="FAD_FR"/>
    <property type="match status" value="1"/>
</dbReference>
<evidence type="ECO:0000259" key="10">
    <source>
        <dbReference type="PROSITE" id="PS51085"/>
    </source>
</evidence>
<dbReference type="Pfam" id="PF00970">
    <property type="entry name" value="FAD_binding_6"/>
    <property type="match status" value="1"/>
</dbReference>
<keyword evidence="7" id="KW-0408">Iron</keyword>
<dbReference type="InterPro" id="IPR036010">
    <property type="entry name" value="2Fe-2S_ferredoxin-like_sf"/>
</dbReference>
<dbReference type="EMBL" id="VDFC01000083">
    <property type="protein sequence ID" value="KAA0921553.1"/>
    <property type="molecule type" value="Genomic_DNA"/>
</dbReference>
<dbReference type="CDD" id="cd00207">
    <property type="entry name" value="fer2"/>
    <property type="match status" value="1"/>
</dbReference>
<feature type="domain" description="2Fe-2S ferredoxin-type" evidence="10">
    <location>
        <begin position="688"/>
        <end position="778"/>
    </location>
</feature>
<comment type="caution">
    <text evidence="12">The sequence shown here is derived from an EMBL/GenBank/DDBJ whole genome shotgun (WGS) entry which is preliminary data.</text>
</comment>
<dbReference type="InterPro" id="IPR012675">
    <property type="entry name" value="Beta-grasp_dom_sf"/>
</dbReference>
<keyword evidence="5" id="KW-0274">FAD</keyword>
<dbReference type="SUPFAM" id="SSF52343">
    <property type="entry name" value="Ferredoxin reductase-like, C-terminal NADP-linked domain"/>
    <property type="match status" value="1"/>
</dbReference>
<keyword evidence="3" id="KW-0001">2Fe-2S</keyword>
<evidence type="ECO:0000256" key="1">
    <source>
        <dbReference type="ARBA" id="ARBA00001974"/>
    </source>
</evidence>
<keyword evidence="4" id="KW-0479">Metal-binding</keyword>
<keyword evidence="13" id="KW-1185">Reference proteome</keyword>
<dbReference type="RefSeq" id="WP_149515653.1">
    <property type="nucleotide sequence ID" value="NZ_VDFC01000083.1"/>
</dbReference>
<name>A0A5A9ZVZ1_9ACTN</name>
<dbReference type="OrthoDB" id="9796486at2"/>
<dbReference type="PROSITE" id="PS51085">
    <property type="entry name" value="2FE2S_FER_2"/>
    <property type="match status" value="1"/>
</dbReference>
<evidence type="ECO:0000256" key="3">
    <source>
        <dbReference type="ARBA" id="ARBA00022714"/>
    </source>
</evidence>
<dbReference type="Gene3D" id="2.40.30.10">
    <property type="entry name" value="Translation factors"/>
    <property type="match status" value="1"/>
</dbReference>
<proteinExistence type="predicted"/>
<evidence type="ECO:0000256" key="5">
    <source>
        <dbReference type="ARBA" id="ARBA00022827"/>
    </source>
</evidence>
<dbReference type="Pfam" id="PF00111">
    <property type="entry name" value="Fer2"/>
    <property type="match status" value="1"/>
</dbReference>
<dbReference type="AlphaFoldDB" id="A0A5A9ZVZ1"/>
<dbReference type="InterPro" id="IPR011576">
    <property type="entry name" value="Pyridox_Oxase_N"/>
</dbReference>
<dbReference type="GO" id="GO:0046872">
    <property type="term" value="F:metal ion binding"/>
    <property type="evidence" value="ECO:0007669"/>
    <property type="project" value="UniProtKB-KW"/>
</dbReference>
<feature type="compositionally biased region" description="Gly residues" evidence="9">
    <location>
        <begin position="387"/>
        <end position="402"/>
    </location>
</feature>
<keyword evidence="6" id="KW-0560">Oxidoreductase</keyword>
<dbReference type="PANTHER" id="PTHR47354:SF6">
    <property type="entry name" value="NADH OXIDOREDUCTASE HCR"/>
    <property type="match status" value="1"/>
</dbReference>
<dbReference type="Gene3D" id="3.10.20.30">
    <property type="match status" value="1"/>
</dbReference>
<evidence type="ECO:0000259" key="11">
    <source>
        <dbReference type="PROSITE" id="PS51384"/>
    </source>
</evidence>
<dbReference type="SUPFAM" id="SSF54292">
    <property type="entry name" value="2Fe-2S ferredoxin-like"/>
    <property type="match status" value="1"/>
</dbReference>
<dbReference type="GO" id="GO:0016491">
    <property type="term" value="F:oxidoreductase activity"/>
    <property type="evidence" value="ECO:0007669"/>
    <property type="project" value="UniProtKB-KW"/>
</dbReference>
<dbReference type="PRINTS" id="PR00406">
    <property type="entry name" value="CYTB5RDTASE"/>
</dbReference>